<dbReference type="EMBL" id="LAZR01000202">
    <property type="protein sequence ID" value="KKN82349.1"/>
    <property type="molecule type" value="Genomic_DNA"/>
</dbReference>
<dbReference type="AlphaFoldDB" id="A0A0F9TSQ3"/>
<sequence length="29" mass="3355">MTMTIVKKDVESTYPLREIGDFNPLRNSV</sequence>
<organism evidence="1">
    <name type="scientific">marine sediment metagenome</name>
    <dbReference type="NCBI Taxonomy" id="412755"/>
    <lineage>
        <taxon>unclassified sequences</taxon>
        <taxon>metagenomes</taxon>
        <taxon>ecological metagenomes</taxon>
    </lineage>
</organism>
<reference evidence="1" key="1">
    <citation type="journal article" date="2015" name="Nature">
        <title>Complex archaea that bridge the gap between prokaryotes and eukaryotes.</title>
        <authorList>
            <person name="Spang A."/>
            <person name="Saw J.H."/>
            <person name="Jorgensen S.L."/>
            <person name="Zaremba-Niedzwiedzka K."/>
            <person name="Martijn J."/>
            <person name="Lind A.E."/>
            <person name="van Eijk R."/>
            <person name="Schleper C."/>
            <person name="Guy L."/>
            <person name="Ettema T.J."/>
        </authorList>
    </citation>
    <scope>NUCLEOTIDE SEQUENCE</scope>
</reference>
<proteinExistence type="predicted"/>
<evidence type="ECO:0000313" key="1">
    <source>
        <dbReference type="EMBL" id="KKN82349.1"/>
    </source>
</evidence>
<protein>
    <submittedName>
        <fullName evidence="1">Uncharacterized protein</fullName>
    </submittedName>
</protein>
<comment type="caution">
    <text evidence="1">The sequence shown here is derived from an EMBL/GenBank/DDBJ whole genome shotgun (WGS) entry which is preliminary data.</text>
</comment>
<name>A0A0F9TSQ3_9ZZZZ</name>
<gene>
    <name evidence="1" type="ORF">LCGC14_0310090</name>
</gene>
<accession>A0A0F9TSQ3</accession>